<dbReference type="Pfam" id="PF01288">
    <property type="entry name" value="HPPK"/>
    <property type="match status" value="1"/>
</dbReference>
<dbReference type="NCBIfam" id="TIGR01498">
    <property type="entry name" value="folK"/>
    <property type="match status" value="1"/>
</dbReference>
<dbReference type="InterPro" id="IPR000550">
    <property type="entry name" value="Hppk"/>
</dbReference>
<dbReference type="Proteomes" id="UP001596266">
    <property type="component" value="Unassembled WGS sequence"/>
</dbReference>
<evidence type="ECO:0000256" key="5">
    <source>
        <dbReference type="ARBA" id="ARBA00022741"/>
    </source>
</evidence>
<evidence type="ECO:0000313" key="11">
    <source>
        <dbReference type="Proteomes" id="UP001596266"/>
    </source>
</evidence>
<evidence type="ECO:0000256" key="8">
    <source>
        <dbReference type="ARBA" id="ARBA00022909"/>
    </source>
</evidence>
<protein>
    <recommendedName>
        <fullName evidence="3">2-amino-4-hydroxy-6-hydroxymethyldihydropteridine diphosphokinase</fullName>
        <ecNumber evidence="3">2.7.6.3</ecNumber>
    </recommendedName>
</protein>
<dbReference type="EC" id="2.7.6.3" evidence="3"/>
<keyword evidence="6" id="KW-0418">Kinase</keyword>
<sequence length="183" mass="19883">MTNPLVPDVDTLGNLRPIQKVVFSLGSNRGDSLEHLQGAVNLLADTPDLIPVDISGVYRTKPVGSVIDQPDFLNLIMVAETVMEPLTMLERCLAVEQAHQRERIVPGGPRTLDVDLIMVGHRVVNTDALTLPHPRAHERAFVLVPWLEADPLGELEGAGKLADLVAALDTRGVVRTDDLITLP</sequence>
<dbReference type="CDD" id="cd00483">
    <property type="entry name" value="HPPK"/>
    <property type="match status" value="1"/>
</dbReference>
<keyword evidence="7" id="KW-0067">ATP-binding</keyword>
<dbReference type="RefSeq" id="WP_343884934.1">
    <property type="nucleotide sequence ID" value="NZ_BAAAKI010000004.1"/>
</dbReference>
<comment type="pathway">
    <text evidence="2">Cofactor biosynthesis; tetrahydrofolate biosynthesis; 2-amino-4-hydroxy-6-hydroxymethyl-7,8-dihydropteridine diphosphate from 7,8-dihydroneopterin triphosphate: step 4/4.</text>
</comment>
<keyword evidence="8" id="KW-0289">Folate biosynthesis</keyword>
<evidence type="ECO:0000256" key="3">
    <source>
        <dbReference type="ARBA" id="ARBA00013253"/>
    </source>
</evidence>
<keyword evidence="4 10" id="KW-0808">Transferase</keyword>
<dbReference type="PANTHER" id="PTHR43071:SF1">
    <property type="entry name" value="2-AMINO-4-HYDROXY-6-HYDROXYMETHYLDIHYDROPTERIDINE PYROPHOSPHOKINASE"/>
    <property type="match status" value="1"/>
</dbReference>
<gene>
    <name evidence="10" type="primary">folK</name>
    <name evidence="10" type="ORF">ACFP57_05420</name>
</gene>
<comment type="catalytic activity">
    <reaction evidence="1">
        <text>6-hydroxymethyl-7,8-dihydropterin + ATP = (7,8-dihydropterin-6-yl)methyl diphosphate + AMP + H(+)</text>
        <dbReference type="Rhea" id="RHEA:11412"/>
        <dbReference type="ChEBI" id="CHEBI:15378"/>
        <dbReference type="ChEBI" id="CHEBI:30616"/>
        <dbReference type="ChEBI" id="CHEBI:44841"/>
        <dbReference type="ChEBI" id="CHEBI:72950"/>
        <dbReference type="ChEBI" id="CHEBI:456215"/>
        <dbReference type="EC" id="2.7.6.3"/>
    </reaction>
</comment>
<keyword evidence="11" id="KW-1185">Reference proteome</keyword>
<evidence type="ECO:0000256" key="2">
    <source>
        <dbReference type="ARBA" id="ARBA00005051"/>
    </source>
</evidence>
<accession>A0ABW1WYX4</accession>
<dbReference type="GO" id="GO:0003848">
    <property type="term" value="F:2-amino-4-hydroxy-6-hydroxymethyldihydropteridine diphosphokinase activity"/>
    <property type="evidence" value="ECO:0007669"/>
    <property type="project" value="UniProtKB-EC"/>
</dbReference>
<comment type="caution">
    <text evidence="10">The sequence shown here is derived from an EMBL/GenBank/DDBJ whole genome shotgun (WGS) entry which is preliminary data.</text>
</comment>
<dbReference type="Gene3D" id="3.30.70.560">
    <property type="entry name" value="7,8-Dihydro-6-hydroxymethylpterin-pyrophosphokinase HPPK"/>
    <property type="match status" value="1"/>
</dbReference>
<dbReference type="SUPFAM" id="SSF55083">
    <property type="entry name" value="6-hydroxymethyl-7,8-dihydropterin pyrophosphokinase, HPPK"/>
    <property type="match status" value="1"/>
</dbReference>
<dbReference type="InterPro" id="IPR035907">
    <property type="entry name" value="Hppk_sf"/>
</dbReference>
<evidence type="ECO:0000256" key="7">
    <source>
        <dbReference type="ARBA" id="ARBA00022840"/>
    </source>
</evidence>
<evidence type="ECO:0000256" key="1">
    <source>
        <dbReference type="ARBA" id="ARBA00000198"/>
    </source>
</evidence>
<dbReference type="EMBL" id="JBHSUA010000009">
    <property type="protein sequence ID" value="MFC6396428.1"/>
    <property type="molecule type" value="Genomic_DNA"/>
</dbReference>
<evidence type="ECO:0000313" key="10">
    <source>
        <dbReference type="EMBL" id="MFC6396428.1"/>
    </source>
</evidence>
<organism evidence="10 11">
    <name type="scientific">Luteococcus sanguinis</name>
    <dbReference type="NCBI Taxonomy" id="174038"/>
    <lineage>
        <taxon>Bacteria</taxon>
        <taxon>Bacillati</taxon>
        <taxon>Actinomycetota</taxon>
        <taxon>Actinomycetes</taxon>
        <taxon>Propionibacteriales</taxon>
        <taxon>Propionibacteriaceae</taxon>
        <taxon>Luteococcus</taxon>
    </lineage>
</organism>
<evidence type="ECO:0000256" key="6">
    <source>
        <dbReference type="ARBA" id="ARBA00022777"/>
    </source>
</evidence>
<feature type="domain" description="7,8-dihydro-6-hydroxymethylpterin-pyrophosphokinase" evidence="9">
    <location>
        <begin position="23"/>
        <end position="150"/>
    </location>
</feature>
<dbReference type="PANTHER" id="PTHR43071">
    <property type="entry name" value="2-AMINO-4-HYDROXY-6-HYDROXYMETHYLDIHYDROPTERIDINE PYROPHOSPHOKINASE"/>
    <property type="match status" value="1"/>
</dbReference>
<reference evidence="11" key="1">
    <citation type="journal article" date="2019" name="Int. J. Syst. Evol. Microbiol.">
        <title>The Global Catalogue of Microorganisms (GCM) 10K type strain sequencing project: providing services to taxonomists for standard genome sequencing and annotation.</title>
        <authorList>
            <consortium name="The Broad Institute Genomics Platform"/>
            <consortium name="The Broad Institute Genome Sequencing Center for Infectious Disease"/>
            <person name="Wu L."/>
            <person name="Ma J."/>
        </authorList>
    </citation>
    <scope>NUCLEOTIDE SEQUENCE [LARGE SCALE GENOMIC DNA]</scope>
    <source>
        <strain evidence="11">CGMCC 1.15277</strain>
    </source>
</reference>
<name>A0ABW1WYX4_9ACTN</name>
<evidence type="ECO:0000259" key="9">
    <source>
        <dbReference type="Pfam" id="PF01288"/>
    </source>
</evidence>
<proteinExistence type="predicted"/>
<evidence type="ECO:0000256" key="4">
    <source>
        <dbReference type="ARBA" id="ARBA00022679"/>
    </source>
</evidence>
<keyword evidence="5" id="KW-0547">Nucleotide-binding</keyword>